<proteinExistence type="predicted"/>
<keyword evidence="1" id="KW-1133">Transmembrane helix</keyword>
<protein>
    <submittedName>
        <fullName evidence="3">CPBP family intramembrane metalloprotease</fullName>
    </submittedName>
</protein>
<keyword evidence="4" id="KW-1185">Reference proteome</keyword>
<keyword evidence="3" id="KW-0482">Metalloprotease</keyword>
<dbReference type="InterPro" id="IPR003675">
    <property type="entry name" value="Rce1/LyrA-like_dom"/>
</dbReference>
<dbReference type="Pfam" id="PF02517">
    <property type="entry name" value="Rce1-like"/>
    <property type="match status" value="1"/>
</dbReference>
<keyword evidence="3" id="KW-0378">Hydrolase</keyword>
<reference evidence="3 4" key="1">
    <citation type="submission" date="2020-01" db="EMBL/GenBank/DDBJ databases">
        <authorList>
            <person name="Gulvik C.A."/>
            <person name="Batra D.G."/>
        </authorList>
    </citation>
    <scope>NUCLEOTIDE SEQUENCE [LARGE SCALE GENOMIC DNA]</scope>
    <source>
        <strain evidence="3 4">W9323</strain>
    </source>
</reference>
<accession>A0A7D3Y0C4</accession>
<feature type="transmembrane region" description="Helical" evidence="1">
    <location>
        <begin position="152"/>
        <end position="170"/>
    </location>
</feature>
<keyword evidence="3" id="KW-0645">Protease</keyword>
<gene>
    <name evidence="3" type="ORF">GXN76_07300</name>
</gene>
<feature type="transmembrane region" description="Helical" evidence="1">
    <location>
        <begin position="123"/>
        <end position="145"/>
    </location>
</feature>
<evidence type="ECO:0000313" key="3">
    <source>
        <dbReference type="EMBL" id="QKG84300.1"/>
    </source>
</evidence>
<feature type="transmembrane region" description="Helical" evidence="1">
    <location>
        <begin position="96"/>
        <end position="117"/>
    </location>
</feature>
<feature type="transmembrane region" description="Helical" evidence="1">
    <location>
        <begin position="27"/>
        <end position="49"/>
    </location>
</feature>
<dbReference type="GO" id="GO:0004175">
    <property type="term" value="F:endopeptidase activity"/>
    <property type="evidence" value="ECO:0007669"/>
    <property type="project" value="UniProtKB-ARBA"/>
</dbReference>
<dbReference type="RefSeq" id="WP_173221868.1">
    <property type="nucleotide sequence ID" value="NZ_CP048104.1"/>
</dbReference>
<keyword evidence="1" id="KW-0812">Transmembrane</keyword>
<dbReference type="KEGG" id="kpul:GXN76_07300"/>
<dbReference type="EMBL" id="CP048104">
    <property type="protein sequence ID" value="QKG84300.1"/>
    <property type="molecule type" value="Genomic_DNA"/>
</dbReference>
<evidence type="ECO:0000256" key="1">
    <source>
        <dbReference type="SAM" id="Phobius"/>
    </source>
</evidence>
<feature type="domain" description="CAAX prenyl protease 2/Lysostaphin resistance protein A-like" evidence="2">
    <location>
        <begin position="106"/>
        <end position="189"/>
    </location>
</feature>
<feature type="transmembrane region" description="Helical" evidence="1">
    <location>
        <begin position="176"/>
        <end position="194"/>
    </location>
</feature>
<evidence type="ECO:0000259" key="2">
    <source>
        <dbReference type="Pfam" id="PF02517"/>
    </source>
</evidence>
<feature type="transmembrane region" description="Helical" evidence="1">
    <location>
        <begin position="65"/>
        <end position="84"/>
    </location>
</feature>
<dbReference type="GO" id="GO:0080120">
    <property type="term" value="P:CAAX-box protein maturation"/>
    <property type="evidence" value="ECO:0007669"/>
    <property type="project" value="UniProtKB-ARBA"/>
</dbReference>
<organism evidence="3 4">
    <name type="scientific">Kroppenstedtia pulmonis</name>
    <dbReference type="NCBI Taxonomy" id="1380685"/>
    <lineage>
        <taxon>Bacteria</taxon>
        <taxon>Bacillati</taxon>
        <taxon>Bacillota</taxon>
        <taxon>Bacilli</taxon>
        <taxon>Bacillales</taxon>
        <taxon>Thermoactinomycetaceae</taxon>
        <taxon>Kroppenstedtia</taxon>
    </lineage>
</organism>
<evidence type="ECO:0000313" key="4">
    <source>
        <dbReference type="Proteomes" id="UP000503088"/>
    </source>
</evidence>
<keyword evidence="1" id="KW-0472">Membrane</keyword>
<dbReference type="GO" id="GO:0008237">
    <property type="term" value="F:metallopeptidase activity"/>
    <property type="evidence" value="ECO:0007669"/>
    <property type="project" value="UniProtKB-KW"/>
</dbReference>
<dbReference type="GO" id="GO:0006508">
    <property type="term" value="P:proteolysis"/>
    <property type="evidence" value="ECO:0007669"/>
    <property type="project" value="UniProtKB-KW"/>
</dbReference>
<sequence>MTDQPEQNQKTTDSEVEEPRIEWNSRLLLWNVYLTQCLMLGLGLGLLWFQDRLSNQLFGFGEWKWWLWGAGVGLLVVWIEWILSHRLPEKWMDDGGINRLLFQNLSVPHIAWISALVAVSEEILFRGVLQHWFGLVGTALLFTLIHFRYLKQWLLVTLLFLISLLLGWLVEWSNLLIPAIATHFVLDFVWGVLIRTRKFS</sequence>
<dbReference type="AlphaFoldDB" id="A0A7D3Y0C4"/>
<dbReference type="Proteomes" id="UP000503088">
    <property type="component" value="Chromosome"/>
</dbReference>
<name>A0A7D3Y0C4_9BACL</name>